<feature type="chain" id="PRO_5018221988" evidence="1">
    <location>
        <begin position="21"/>
        <end position="119"/>
    </location>
</feature>
<organism evidence="2 3">
    <name type="scientific">Seongchinamella sediminis</name>
    <dbReference type="NCBI Taxonomy" id="2283635"/>
    <lineage>
        <taxon>Bacteria</taxon>
        <taxon>Pseudomonadati</taxon>
        <taxon>Pseudomonadota</taxon>
        <taxon>Gammaproteobacteria</taxon>
        <taxon>Cellvibrionales</taxon>
        <taxon>Halieaceae</taxon>
        <taxon>Seongchinamella</taxon>
    </lineage>
</organism>
<gene>
    <name evidence="2" type="ORF">DWB85_15035</name>
</gene>
<feature type="signal peptide" evidence="1">
    <location>
        <begin position="1"/>
        <end position="20"/>
    </location>
</feature>
<keyword evidence="1" id="KW-0732">Signal</keyword>
<reference evidence="2 3" key="1">
    <citation type="submission" date="2018-07" db="EMBL/GenBank/DDBJ databases">
        <title>Halioglobus sp. genome submission.</title>
        <authorList>
            <person name="Ye M.-Q."/>
            <person name="Du Z.-J."/>
        </authorList>
    </citation>
    <scope>NUCLEOTIDE SEQUENCE [LARGE SCALE GENOMIC DNA]</scope>
    <source>
        <strain evidence="2 3">U0301</strain>
    </source>
</reference>
<evidence type="ECO:0000313" key="3">
    <source>
        <dbReference type="Proteomes" id="UP000265509"/>
    </source>
</evidence>
<dbReference type="Proteomes" id="UP000265509">
    <property type="component" value="Unassembled WGS sequence"/>
</dbReference>
<accession>A0A3L7DWE3</accession>
<dbReference type="EMBL" id="QRAN01000018">
    <property type="protein sequence ID" value="RLQ20879.1"/>
    <property type="molecule type" value="Genomic_DNA"/>
</dbReference>
<comment type="caution">
    <text evidence="2">The sequence shown here is derived from an EMBL/GenBank/DDBJ whole genome shotgun (WGS) entry which is preliminary data.</text>
</comment>
<dbReference type="RefSeq" id="WP_117956290.1">
    <property type="nucleotide sequence ID" value="NZ_QRAN01000018.1"/>
</dbReference>
<evidence type="ECO:0000313" key="2">
    <source>
        <dbReference type="EMBL" id="RLQ20879.1"/>
    </source>
</evidence>
<sequence length="119" mass="12381">MKAIKYTALALALGSTSALAADCEPPAQPEMPDGATATMEQMLAGQKAVKAFQTANLDYMKCLEPALTAAEAAVKAGEEGAMEAYQTVQDTYNAAVSAEEAVAGEFNTEIREYKAANPG</sequence>
<name>A0A3L7DWE3_9GAMM</name>
<proteinExistence type="predicted"/>
<dbReference type="AlphaFoldDB" id="A0A3L7DWE3"/>
<protein>
    <submittedName>
        <fullName evidence="2">Uncharacterized protein</fullName>
    </submittedName>
</protein>
<dbReference type="OrthoDB" id="7061338at2"/>
<evidence type="ECO:0000256" key="1">
    <source>
        <dbReference type="SAM" id="SignalP"/>
    </source>
</evidence>
<keyword evidence="3" id="KW-1185">Reference proteome</keyword>